<reference evidence="3" key="1">
    <citation type="journal article" date="2019" name="Int. J. Syst. Evol. Microbiol.">
        <title>The Global Catalogue of Microorganisms (GCM) 10K type strain sequencing project: providing services to taxonomists for standard genome sequencing and annotation.</title>
        <authorList>
            <consortium name="The Broad Institute Genomics Platform"/>
            <consortium name="The Broad Institute Genome Sequencing Center for Infectious Disease"/>
            <person name="Wu L."/>
            <person name="Ma J."/>
        </authorList>
    </citation>
    <scope>NUCLEOTIDE SEQUENCE [LARGE SCALE GENOMIC DNA]</scope>
    <source>
        <strain evidence="3">NBRC 111368</strain>
    </source>
</reference>
<organism evidence="2 3">
    <name type="scientific">Sulfitobacter profundi</name>
    <dbReference type="NCBI Taxonomy" id="2679961"/>
    <lineage>
        <taxon>Bacteria</taxon>
        <taxon>Pseudomonadati</taxon>
        <taxon>Pseudomonadota</taxon>
        <taxon>Alphaproteobacteria</taxon>
        <taxon>Rhodobacterales</taxon>
        <taxon>Roseobacteraceae</taxon>
        <taxon>Sulfitobacter</taxon>
    </lineage>
</organism>
<dbReference type="EMBL" id="JBHSWA010000003">
    <property type="protein sequence ID" value="MFC6643414.1"/>
    <property type="molecule type" value="Genomic_DNA"/>
</dbReference>
<dbReference type="Proteomes" id="UP001596403">
    <property type="component" value="Unassembled WGS sequence"/>
</dbReference>
<comment type="caution">
    <text evidence="2">The sequence shown here is derived from an EMBL/GenBank/DDBJ whole genome shotgun (WGS) entry which is preliminary data.</text>
</comment>
<evidence type="ECO:0000313" key="3">
    <source>
        <dbReference type="Proteomes" id="UP001596403"/>
    </source>
</evidence>
<accession>A0ABW1Z206</accession>
<evidence type="ECO:0000256" key="1">
    <source>
        <dbReference type="SAM" id="MobiDB-lite"/>
    </source>
</evidence>
<protein>
    <submittedName>
        <fullName evidence="2">Uncharacterized protein</fullName>
    </submittedName>
</protein>
<keyword evidence="3" id="KW-1185">Reference proteome</keyword>
<name>A0ABW1Z206_9RHOB</name>
<dbReference type="RefSeq" id="WP_132446481.1">
    <property type="nucleotide sequence ID" value="NZ_JBHSWA010000003.1"/>
</dbReference>
<feature type="region of interest" description="Disordered" evidence="1">
    <location>
        <begin position="1"/>
        <end position="36"/>
    </location>
</feature>
<evidence type="ECO:0000313" key="2">
    <source>
        <dbReference type="EMBL" id="MFC6643414.1"/>
    </source>
</evidence>
<sequence length="80" mass="9557">MEPNQFEEKVHELEEKMTERSGEIARTKTSEAEHQRFLVLQKKSETLLEEVKHSKDDKEKHDFIQQANELLLELRQRPLA</sequence>
<gene>
    <name evidence="2" type="ORF">ACFQAU_18590</name>
</gene>
<proteinExistence type="predicted"/>